<dbReference type="Gene3D" id="2.130.10.10">
    <property type="entry name" value="YVTN repeat-like/Quinoprotein amine dehydrogenase"/>
    <property type="match status" value="2"/>
</dbReference>
<sequence>MSENVSPRPQSALTPQQDGGFSSLPIKGRYRVLKPLSHDGRTVLALDEDTPSQTFCVVRSRDRQRGELPLPHPVLMRWEQLGHHPHLPSLEAVFEDNDIQYLVDEYIHGKTAAEQLQLQGTWTEAQIRQLLNQILPTLRDLHDRQLLHRDIKPQNLIQQEGRWILVDLSALHCTASPKGLEAEALSGSAEYAAPEQIQGHPLPSSDLYSLGATCVHLLTGQSPFDLYDDHQGTWQWRDRTRFPITPQLTRVLNQLLHPDLNHRYSNAEAALNDLNRFDLPINWEALLVLRPLSGLLAASFVLTLLQVWGQRSPQLEYQADGMTPSLDKVIPRKDNHLPMVQTLSQGKESIWTIAVSQDGSIITGRGNGKIEIRHPHRHRPSEFSAHPQAVFSIAVSPNGQLLATTGDDNAIKIWEMPQGNLLATWDGHYDDVHHLQFSPGGDVLATAGRDGRVKIWDMTHTSNQSLRDRNSTPLRILEAHRGEVRSLAFSPNNRFLVTAGADGKVNLWDWQTGDYLQTLVSGTSEIWSVAISPDGETLATGSKDGTVELVNVRSGRRHRQNTLHRNAIVSLAFSPHRVPSSLGSEYLLLIGDVHGDMSLWYGDSGSVREIPSHQGWVSFDFTADGQSFVSGAFDNRLKVWGLQSLLE</sequence>
<dbReference type="InterPro" id="IPR001680">
    <property type="entry name" value="WD40_rpt"/>
</dbReference>
<dbReference type="InterPro" id="IPR000719">
    <property type="entry name" value="Prot_kinase_dom"/>
</dbReference>
<dbReference type="PROSITE" id="PS00678">
    <property type="entry name" value="WD_REPEATS_1"/>
    <property type="match status" value="2"/>
</dbReference>
<dbReference type="RefSeq" id="WP_252664701.1">
    <property type="nucleotide sequence ID" value="NZ_CP098611.1"/>
</dbReference>
<dbReference type="InterPro" id="IPR050349">
    <property type="entry name" value="WD_LIS1/nudF_dynein_reg"/>
</dbReference>
<evidence type="ECO:0000256" key="1">
    <source>
        <dbReference type="ARBA" id="ARBA00022574"/>
    </source>
</evidence>
<dbReference type="InterPro" id="IPR019775">
    <property type="entry name" value="WD40_repeat_CS"/>
</dbReference>
<gene>
    <name evidence="6" type="ORF">NEA10_07480</name>
</gene>
<feature type="repeat" description="WD" evidence="3">
    <location>
        <begin position="519"/>
        <end position="560"/>
    </location>
</feature>
<dbReference type="InterPro" id="IPR015943">
    <property type="entry name" value="WD40/YVTN_repeat-like_dom_sf"/>
</dbReference>
<dbReference type="SMART" id="SM00220">
    <property type="entry name" value="S_TKc"/>
    <property type="match status" value="1"/>
</dbReference>
<organism evidence="6 7">
    <name type="scientific">Phormidium yuhuli AB48</name>
    <dbReference type="NCBI Taxonomy" id="2940671"/>
    <lineage>
        <taxon>Bacteria</taxon>
        <taxon>Bacillati</taxon>
        <taxon>Cyanobacteriota</taxon>
        <taxon>Cyanophyceae</taxon>
        <taxon>Oscillatoriophycideae</taxon>
        <taxon>Oscillatoriales</taxon>
        <taxon>Oscillatoriaceae</taxon>
        <taxon>Phormidium</taxon>
        <taxon>Phormidium yuhuli</taxon>
    </lineage>
</organism>
<dbReference type="PROSITE" id="PS50082">
    <property type="entry name" value="WD_REPEATS_2"/>
    <property type="match status" value="5"/>
</dbReference>
<dbReference type="PRINTS" id="PR00320">
    <property type="entry name" value="GPROTEINBRPT"/>
</dbReference>
<evidence type="ECO:0000313" key="6">
    <source>
        <dbReference type="EMBL" id="USR92549.1"/>
    </source>
</evidence>
<keyword evidence="6" id="KW-0808">Transferase</keyword>
<feature type="compositionally biased region" description="Polar residues" evidence="4">
    <location>
        <begin position="1"/>
        <end position="20"/>
    </location>
</feature>
<reference evidence="6" key="1">
    <citation type="submission" date="2022-06" db="EMBL/GenBank/DDBJ databases">
        <title>Genome sequence of Phormidium yuhuli AB48 isolated from an industrial photobioreactor environment.</title>
        <authorList>
            <person name="Qiu Y."/>
            <person name="Noonan A.J.C."/>
            <person name="Dofher K."/>
            <person name="Koch M."/>
            <person name="Kieft B."/>
            <person name="Lin X."/>
            <person name="Ziels R.M."/>
            <person name="Hallam S.J."/>
        </authorList>
    </citation>
    <scope>NUCLEOTIDE SEQUENCE</scope>
    <source>
        <strain evidence="6">AB48</strain>
    </source>
</reference>
<evidence type="ECO:0000313" key="7">
    <source>
        <dbReference type="Proteomes" id="UP001056708"/>
    </source>
</evidence>
<evidence type="ECO:0000259" key="5">
    <source>
        <dbReference type="PROSITE" id="PS50011"/>
    </source>
</evidence>
<dbReference type="SUPFAM" id="SSF56112">
    <property type="entry name" value="Protein kinase-like (PK-like)"/>
    <property type="match status" value="1"/>
</dbReference>
<dbReference type="CDD" id="cd14014">
    <property type="entry name" value="STKc_PknB_like"/>
    <property type="match status" value="1"/>
</dbReference>
<feature type="repeat" description="WD" evidence="3">
    <location>
        <begin position="383"/>
        <end position="424"/>
    </location>
</feature>
<feature type="repeat" description="WD" evidence="3">
    <location>
        <begin position="477"/>
        <end position="518"/>
    </location>
</feature>
<dbReference type="Proteomes" id="UP001056708">
    <property type="component" value="Chromosome"/>
</dbReference>
<keyword evidence="2" id="KW-0677">Repeat</keyword>
<accession>A0ABY5ATJ9</accession>
<dbReference type="Pfam" id="PF00069">
    <property type="entry name" value="Pkinase"/>
    <property type="match status" value="1"/>
</dbReference>
<keyword evidence="6" id="KW-0723">Serine/threonine-protein kinase</keyword>
<feature type="domain" description="Protein kinase" evidence="5">
    <location>
        <begin position="1"/>
        <end position="277"/>
    </location>
</feature>
<dbReference type="SUPFAM" id="SSF50978">
    <property type="entry name" value="WD40 repeat-like"/>
    <property type="match status" value="1"/>
</dbReference>
<keyword evidence="7" id="KW-1185">Reference proteome</keyword>
<dbReference type="GO" id="GO:0004674">
    <property type="term" value="F:protein serine/threonine kinase activity"/>
    <property type="evidence" value="ECO:0007669"/>
    <property type="project" value="UniProtKB-KW"/>
</dbReference>
<keyword evidence="6" id="KW-0418">Kinase</keyword>
<dbReference type="PANTHER" id="PTHR44129">
    <property type="entry name" value="WD REPEAT-CONTAINING PROTEIN POP1"/>
    <property type="match status" value="1"/>
</dbReference>
<feature type="repeat" description="WD" evidence="3">
    <location>
        <begin position="618"/>
        <end position="647"/>
    </location>
</feature>
<dbReference type="InterPro" id="IPR020472">
    <property type="entry name" value="WD40_PAC1"/>
</dbReference>
<evidence type="ECO:0000256" key="4">
    <source>
        <dbReference type="SAM" id="MobiDB-lite"/>
    </source>
</evidence>
<protein>
    <submittedName>
        <fullName evidence="6">Serine/threonine protein kinase</fullName>
    </submittedName>
</protein>
<dbReference type="EMBL" id="CP098611">
    <property type="protein sequence ID" value="USR92549.1"/>
    <property type="molecule type" value="Genomic_DNA"/>
</dbReference>
<dbReference type="SMART" id="SM00320">
    <property type="entry name" value="WD40"/>
    <property type="match status" value="7"/>
</dbReference>
<dbReference type="CDD" id="cd00200">
    <property type="entry name" value="WD40"/>
    <property type="match status" value="1"/>
</dbReference>
<dbReference type="InterPro" id="IPR011009">
    <property type="entry name" value="Kinase-like_dom_sf"/>
</dbReference>
<dbReference type="Pfam" id="PF00400">
    <property type="entry name" value="WD40"/>
    <property type="match status" value="5"/>
</dbReference>
<name>A0ABY5ATJ9_9CYAN</name>
<evidence type="ECO:0000256" key="2">
    <source>
        <dbReference type="ARBA" id="ARBA00022737"/>
    </source>
</evidence>
<keyword evidence="1 3" id="KW-0853">WD repeat</keyword>
<dbReference type="PROSITE" id="PS50294">
    <property type="entry name" value="WD_REPEATS_REGION"/>
    <property type="match status" value="3"/>
</dbReference>
<feature type="region of interest" description="Disordered" evidence="4">
    <location>
        <begin position="1"/>
        <end position="24"/>
    </location>
</feature>
<dbReference type="InterPro" id="IPR036322">
    <property type="entry name" value="WD40_repeat_dom_sf"/>
</dbReference>
<dbReference type="Gene3D" id="1.10.510.10">
    <property type="entry name" value="Transferase(Phosphotransferase) domain 1"/>
    <property type="match status" value="1"/>
</dbReference>
<feature type="repeat" description="WD" evidence="3">
    <location>
        <begin position="425"/>
        <end position="466"/>
    </location>
</feature>
<proteinExistence type="predicted"/>
<dbReference type="PROSITE" id="PS50011">
    <property type="entry name" value="PROTEIN_KINASE_DOM"/>
    <property type="match status" value="1"/>
</dbReference>
<evidence type="ECO:0000256" key="3">
    <source>
        <dbReference type="PROSITE-ProRule" id="PRU00221"/>
    </source>
</evidence>